<dbReference type="Proteomes" id="UP001187859">
    <property type="component" value="Unassembled WGS sequence"/>
</dbReference>
<evidence type="ECO:0000259" key="2">
    <source>
        <dbReference type="Pfam" id="PF25023"/>
    </source>
</evidence>
<evidence type="ECO:0000313" key="3">
    <source>
        <dbReference type="EMBL" id="MDV5392375.1"/>
    </source>
</evidence>
<dbReference type="Pfam" id="PF25023">
    <property type="entry name" value="TEN_YD-shell"/>
    <property type="match status" value="1"/>
</dbReference>
<dbReference type="InterPro" id="IPR022385">
    <property type="entry name" value="Rhs_assc_core"/>
</dbReference>
<dbReference type="PANTHER" id="PTHR32305:SF17">
    <property type="entry name" value="TRNA NUCLEASE WAPA"/>
    <property type="match status" value="1"/>
</dbReference>
<keyword evidence="1" id="KW-0677">Repeat</keyword>
<dbReference type="RefSeq" id="WP_264889324.1">
    <property type="nucleotide sequence ID" value="NZ_AP026732.1"/>
</dbReference>
<dbReference type="InterPro" id="IPR056823">
    <property type="entry name" value="TEN-like_YD-shell"/>
</dbReference>
<dbReference type="EMBL" id="JASGOQ010000001">
    <property type="protein sequence ID" value="MDV5392375.1"/>
    <property type="molecule type" value="Genomic_DNA"/>
</dbReference>
<dbReference type="AlphaFoldDB" id="A0AAE4Q3K1"/>
<dbReference type="PANTHER" id="PTHR32305">
    <property type="match status" value="1"/>
</dbReference>
<evidence type="ECO:0000256" key="1">
    <source>
        <dbReference type="ARBA" id="ARBA00022737"/>
    </source>
</evidence>
<sequence length="179" mass="20322">MQYGPERELVYKSDSYIENGKNVTYQTTYLGNYEKVYRTGGAGTLTEHKFYIGDIIFTQRSNGANDTFYLHKDHQGSVIATTNASGSVVSQAIYDPWGKRTAVYLTSVLANFTYSELTDRGYTGHKHIKDLDIIHMGGRVYDPTIGRFLQADPNIQAPLDSQSYNRYAYVRLCFLNQLN</sequence>
<protein>
    <submittedName>
        <fullName evidence="3">RHS repeat-associated core domain-containing protein</fullName>
    </submittedName>
</protein>
<dbReference type="NCBIfam" id="TIGR03696">
    <property type="entry name" value="Rhs_assc_core"/>
    <property type="match status" value="1"/>
</dbReference>
<proteinExistence type="predicted"/>
<reference evidence="3" key="1">
    <citation type="submission" date="2023-05" db="EMBL/GenBank/DDBJ databases">
        <title>Colonisation of extended spectrum b-lactamase- and carbapenemase-producing bacteria on hospital surfaces from low- and middle-income countries.</title>
        <authorList>
            <person name="Nieto-Rosado M."/>
            <person name="Sands K."/>
            <person name="Iregbu K."/>
            <person name="Zahra R."/>
            <person name="Mazarati J.B."/>
            <person name="Mehtar S."/>
            <person name="Barnards-Group B."/>
            <person name="Walsh T.R."/>
        </authorList>
    </citation>
    <scope>NUCLEOTIDE SEQUENCE</scope>
    <source>
        <strain evidence="3">PP-E493</strain>
    </source>
</reference>
<comment type="caution">
    <text evidence="3">The sequence shown here is derived from an EMBL/GenBank/DDBJ whole genome shotgun (WGS) entry which is preliminary data.</text>
</comment>
<organism evidence="3 4">
    <name type="scientific">Shewanella xiamenensis</name>
    <dbReference type="NCBI Taxonomy" id="332186"/>
    <lineage>
        <taxon>Bacteria</taxon>
        <taxon>Pseudomonadati</taxon>
        <taxon>Pseudomonadota</taxon>
        <taxon>Gammaproteobacteria</taxon>
        <taxon>Alteromonadales</taxon>
        <taxon>Shewanellaceae</taxon>
        <taxon>Shewanella</taxon>
    </lineage>
</organism>
<name>A0AAE4Q3K1_9GAMM</name>
<accession>A0AAE4Q3K1</accession>
<gene>
    <name evidence="3" type="ORF">QM089_19460</name>
</gene>
<evidence type="ECO:0000313" key="4">
    <source>
        <dbReference type="Proteomes" id="UP001187859"/>
    </source>
</evidence>
<dbReference type="InterPro" id="IPR050708">
    <property type="entry name" value="T6SS_VgrG/RHS"/>
</dbReference>
<feature type="domain" description="Teneurin-like YD-shell" evidence="2">
    <location>
        <begin position="53"/>
        <end position="153"/>
    </location>
</feature>
<dbReference type="Gene3D" id="2.180.10.10">
    <property type="entry name" value="RHS repeat-associated core"/>
    <property type="match status" value="1"/>
</dbReference>